<dbReference type="InterPro" id="IPR029016">
    <property type="entry name" value="GAF-like_dom_sf"/>
</dbReference>
<comment type="caution">
    <text evidence="6">The sequence shown here is derived from an EMBL/GenBank/DDBJ whole genome shotgun (WGS) entry which is preliminary data.</text>
</comment>
<dbReference type="Gene3D" id="1.10.10.10">
    <property type="entry name" value="Winged helix-like DNA-binding domain superfamily/Winged helix DNA-binding domain"/>
    <property type="match status" value="1"/>
</dbReference>
<dbReference type="InterPro" id="IPR005471">
    <property type="entry name" value="Tscrpt_reg_IclR_N"/>
</dbReference>
<dbReference type="Gene3D" id="3.30.450.40">
    <property type="match status" value="1"/>
</dbReference>
<sequence length="248" mass="27703">MEVVKSNSMIQSLQIGIGILEIIAEQNRPLKFTEIQELTGISKSNLYKYINTFVQSQILHRDSETGSYLFGSKLIKFGLVAADQENVLGRITPYLEMLSKKSNCSVTYSIWTENGPMVIKLYNSNGGFNIGVQVGTILPPGSSAGKIFLTFKEQPLISEWKEQELEGMPLEQREAFEQELRTIRQSEIAFAAEPIVQSVSSVSFPVFNHQKQLISAVAVVGFNGQIPKTEDEPLSQYIKEISKQISSF</sequence>
<evidence type="ECO:0000259" key="4">
    <source>
        <dbReference type="PROSITE" id="PS51077"/>
    </source>
</evidence>
<accession>A0A7X0HSM9</accession>
<dbReference type="InterPro" id="IPR036390">
    <property type="entry name" value="WH_DNA-bd_sf"/>
</dbReference>
<keyword evidence="7" id="KW-1185">Reference proteome</keyword>
<evidence type="ECO:0000256" key="2">
    <source>
        <dbReference type="ARBA" id="ARBA00023125"/>
    </source>
</evidence>
<dbReference type="PROSITE" id="PS51078">
    <property type="entry name" value="ICLR_ED"/>
    <property type="match status" value="1"/>
</dbReference>
<keyword evidence="3" id="KW-0804">Transcription</keyword>
<dbReference type="InterPro" id="IPR036388">
    <property type="entry name" value="WH-like_DNA-bd_sf"/>
</dbReference>
<gene>
    <name evidence="6" type="ORF">HNR53_002769</name>
</gene>
<organism evidence="6 7">
    <name type="scientific">Bacillus benzoevorans</name>
    <dbReference type="NCBI Taxonomy" id="1456"/>
    <lineage>
        <taxon>Bacteria</taxon>
        <taxon>Bacillati</taxon>
        <taxon>Bacillota</taxon>
        <taxon>Bacilli</taxon>
        <taxon>Bacillales</taxon>
        <taxon>Bacillaceae</taxon>
        <taxon>Bacillus</taxon>
    </lineage>
</organism>
<feature type="domain" description="HTH iclR-type" evidence="4">
    <location>
        <begin position="10"/>
        <end position="72"/>
    </location>
</feature>
<evidence type="ECO:0000313" key="7">
    <source>
        <dbReference type="Proteomes" id="UP000531594"/>
    </source>
</evidence>
<protein>
    <submittedName>
        <fullName evidence="6">DNA-binding IclR family transcriptional regulator</fullName>
    </submittedName>
</protein>
<dbReference type="RefSeq" id="WP_184526825.1">
    <property type="nucleotide sequence ID" value="NZ_JACHGK010000009.1"/>
</dbReference>
<dbReference type="PANTHER" id="PTHR30136:SF8">
    <property type="entry name" value="TRANSCRIPTIONAL REGULATORY PROTEIN"/>
    <property type="match status" value="1"/>
</dbReference>
<dbReference type="PROSITE" id="PS51077">
    <property type="entry name" value="HTH_ICLR"/>
    <property type="match status" value="1"/>
</dbReference>
<keyword evidence="1" id="KW-0805">Transcription regulation</keyword>
<name>A0A7X0HSM9_9BACI</name>
<proteinExistence type="predicted"/>
<dbReference type="InterPro" id="IPR014757">
    <property type="entry name" value="Tscrpt_reg_IclR_C"/>
</dbReference>
<dbReference type="AlphaFoldDB" id="A0A7X0HSM9"/>
<evidence type="ECO:0000256" key="3">
    <source>
        <dbReference type="ARBA" id="ARBA00023163"/>
    </source>
</evidence>
<evidence type="ECO:0000259" key="5">
    <source>
        <dbReference type="PROSITE" id="PS51078"/>
    </source>
</evidence>
<dbReference type="SUPFAM" id="SSF55781">
    <property type="entry name" value="GAF domain-like"/>
    <property type="match status" value="1"/>
</dbReference>
<dbReference type="Pfam" id="PF01614">
    <property type="entry name" value="IclR_C"/>
    <property type="match status" value="1"/>
</dbReference>
<dbReference type="SMART" id="SM00346">
    <property type="entry name" value="HTH_ICLR"/>
    <property type="match status" value="1"/>
</dbReference>
<dbReference type="Proteomes" id="UP000531594">
    <property type="component" value="Unassembled WGS sequence"/>
</dbReference>
<dbReference type="Pfam" id="PF09339">
    <property type="entry name" value="HTH_IclR"/>
    <property type="match status" value="1"/>
</dbReference>
<evidence type="ECO:0000256" key="1">
    <source>
        <dbReference type="ARBA" id="ARBA00023015"/>
    </source>
</evidence>
<dbReference type="GO" id="GO:0003700">
    <property type="term" value="F:DNA-binding transcription factor activity"/>
    <property type="evidence" value="ECO:0007669"/>
    <property type="project" value="TreeGrafter"/>
</dbReference>
<feature type="domain" description="IclR-ED" evidence="5">
    <location>
        <begin position="73"/>
        <end position="248"/>
    </location>
</feature>
<keyword evidence="2 6" id="KW-0238">DNA-binding</keyword>
<dbReference type="SUPFAM" id="SSF46785">
    <property type="entry name" value="Winged helix' DNA-binding domain"/>
    <property type="match status" value="1"/>
</dbReference>
<dbReference type="InterPro" id="IPR050707">
    <property type="entry name" value="HTH_MetabolicPath_Reg"/>
</dbReference>
<reference evidence="6 7" key="1">
    <citation type="submission" date="2020-08" db="EMBL/GenBank/DDBJ databases">
        <title>Genomic Encyclopedia of Type Strains, Phase IV (KMG-IV): sequencing the most valuable type-strain genomes for metagenomic binning, comparative biology and taxonomic classification.</title>
        <authorList>
            <person name="Goeker M."/>
        </authorList>
    </citation>
    <scope>NUCLEOTIDE SEQUENCE [LARGE SCALE GENOMIC DNA]</scope>
    <source>
        <strain evidence="6 7">DSM 5391</strain>
    </source>
</reference>
<dbReference type="EMBL" id="JACHGK010000009">
    <property type="protein sequence ID" value="MBB6446119.1"/>
    <property type="molecule type" value="Genomic_DNA"/>
</dbReference>
<dbReference type="PANTHER" id="PTHR30136">
    <property type="entry name" value="HELIX-TURN-HELIX TRANSCRIPTIONAL REGULATOR, ICLR FAMILY"/>
    <property type="match status" value="1"/>
</dbReference>
<evidence type="ECO:0000313" key="6">
    <source>
        <dbReference type="EMBL" id="MBB6446119.1"/>
    </source>
</evidence>
<dbReference type="GO" id="GO:0045892">
    <property type="term" value="P:negative regulation of DNA-templated transcription"/>
    <property type="evidence" value="ECO:0007669"/>
    <property type="project" value="UniProtKB-ARBA"/>
</dbReference>
<dbReference type="GO" id="GO:0003677">
    <property type="term" value="F:DNA binding"/>
    <property type="evidence" value="ECO:0007669"/>
    <property type="project" value="UniProtKB-KW"/>
</dbReference>